<accession>A0A366DML9</accession>
<dbReference type="AlphaFoldDB" id="A0A366DML9"/>
<evidence type="ECO:0000256" key="3">
    <source>
        <dbReference type="ARBA" id="ARBA00022763"/>
    </source>
</evidence>
<sequence>MFKPLLAATADVALLKFPYLATPKIDGIRCLIMPDVGVVSRTLKPIPNVHIRDALASPIFAHLDGEILTYTDGVRDDFNTVQSKVMSRDGTPEFKLIAFDNFSEPKDAYASRIRKMEAIACDLIEPLMPVCINNIADLDHYESLCIDKLGWEGAMLRNPNGIYKFGRSTAREGILLKVKRFTDDEATITGTVEQMENTNEAKTNVFGRMERSSAKAGMKGKDTLGAIQCVWNDIAFELGTGFTQSQRDQLWSERESLIGQKVTFKYQGVGTHGAPRFPVFLGIRRDL</sequence>
<dbReference type="PANTHER" id="PTHR47810">
    <property type="entry name" value="DNA LIGASE"/>
    <property type="match status" value="1"/>
</dbReference>
<dbReference type="PANTHER" id="PTHR47810:SF1">
    <property type="entry name" value="DNA LIGASE B"/>
    <property type="match status" value="1"/>
</dbReference>
<name>A0A366DML9_9HYPH</name>
<dbReference type="CDD" id="cd08041">
    <property type="entry name" value="OBF_kDNA_ligase_like"/>
    <property type="match status" value="1"/>
</dbReference>
<dbReference type="Gene3D" id="3.30.1490.70">
    <property type="match status" value="1"/>
</dbReference>
<dbReference type="OrthoDB" id="9770771at2"/>
<evidence type="ECO:0000259" key="5">
    <source>
        <dbReference type="Pfam" id="PF14743"/>
    </source>
</evidence>
<keyword evidence="3" id="KW-0227">DNA damage</keyword>
<evidence type="ECO:0000256" key="2">
    <source>
        <dbReference type="ARBA" id="ARBA00022705"/>
    </source>
</evidence>
<keyword evidence="7" id="KW-1185">Reference proteome</keyword>
<evidence type="ECO:0000256" key="4">
    <source>
        <dbReference type="ARBA" id="ARBA00023204"/>
    </source>
</evidence>
<dbReference type="SUPFAM" id="SSF56091">
    <property type="entry name" value="DNA ligase/mRNA capping enzyme, catalytic domain"/>
    <property type="match status" value="1"/>
</dbReference>
<dbReference type="SUPFAM" id="SSF50249">
    <property type="entry name" value="Nucleic acid-binding proteins"/>
    <property type="match status" value="1"/>
</dbReference>
<dbReference type="InterPro" id="IPR029319">
    <property type="entry name" value="DNA_ligase_OB"/>
</dbReference>
<dbReference type="RefSeq" id="WP_113946231.1">
    <property type="nucleotide sequence ID" value="NZ_JBHEEG010000005.1"/>
</dbReference>
<dbReference type="InterPro" id="IPR012340">
    <property type="entry name" value="NA-bd_OB-fold"/>
</dbReference>
<feature type="domain" description="DNA ligase OB-like" evidence="5">
    <location>
        <begin position="219"/>
        <end position="284"/>
    </location>
</feature>
<dbReference type="InterPro" id="IPR050326">
    <property type="entry name" value="NAD_dep_DNA_ligaseB"/>
</dbReference>
<reference evidence="6 7" key="1">
    <citation type="submission" date="2018-06" db="EMBL/GenBank/DDBJ databases">
        <title>Genomic Encyclopedia of Type Strains, Phase IV (KMG-IV): sequencing the most valuable type-strain genomes for metagenomic binning, comparative biology and taxonomic classification.</title>
        <authorList>
            <person name="Goeker M."/>
        </authorList>
    </citation>
    <scope>NUCLEOTIDE SEQUENCE [LARGE SCALE GENOMIC DNA]</scope>
    <source>
        <strain evidence="6 7">DSM 25619</strain>
    </source>
</reference>
<keyword evidence="4" id="KW-0234">DNA repair</keyword>
<dbReference type="Proteomes" id="UP000252893">
    <property type="component" value="Unassembled WGS sequence"/>
</dbReference>
<evidence type="ECO:0000313" key="7">
    <source>
        <dbReference type="Proteomes" id="UP000252893"/>
    </source>
</evidence>
<dbReference type="GO" id="GO:0006260">
    <property type="term" value="P:DNA replication"/>
    <property type="evidence" value="ECO:0007669"/>
    <property type="project" value="UniProtKB-KW"/>
</dbReference>
<dbReference type="GO" id="GO:0016874">
    <property type="term" value="F:ligase activity"/>
    <property type="evidence" value="ECO:0007669"/>
    <property type="project" value="UniProtKB-KW"/>
</dbReference>
<proteinExistence type="predicted"/>
<dbReference type="Pfam" id="PF14743">
    <property type="entry name" value="DNA_ligase_OB_2"/>
    <property type="match status" value="1"/>
</dbReference>
<gene>
    <name evidence="6" type="ORF">DFR47_11339</name>
</gene>
<protein>
    <submittedName>
        <fullName evidence="6">DNA ligase-1</fullName>
    </submittedName>
</protein>
<keyword evidence="2" id="KW-0235">DNA replication</keyword>
<comment type="caution">
    <text evidence="6">The sequence shown here is derived from an EMBL/GenBank/DDBJ whole genome shotgun (WGS) entry which is preliminary data.</text>
</comment>
<dbReference type="EMBL" id="QNRH01000013">
    <property type="protein sequence ID" value="RBO90478.1"/>
    <property type="molecule type" value="Genomic_DNA"/>
</dbReference>
<keyword evidence="1 6" id="KW-0436">Ligase</keyword>
<evidence type="ECO:0000256" key="1">
    <source>
        <dbReference type="ARBA" id="ARBA00022598"/>
    </source>
</evidence>
<evidence type="ECO:0000313" key="6">
    <source>
        <dbReference type="EMBL" id="RBO90478.1"/>
    </source>
</evidence>
<dbReference type="GO" id="GO:0006281">
    <property type="term" value="P:DNA repair"/>
    <property type="evidence" value="ECO:0007669"/>
    <property type="project" value="UniProtKB-KW"/>
</dbReference>
<dbReference type="Gene3D" id="3.30.470.30">
    <property type="entry name" value="DNA ligase/mRNA capping enzyme"/>
    <property type="match status" value="1"/>
</dbReference>
<dbReference type="Gene3D" id="2.40.50.140">
    <property type="entry name" value="Nucleic acid-binding proteins"/>
    <property type="match status" value="1"/>
</dbReference>
<organism evidence="6 7">
    <name type="scientific">Pseudochrobactrum asaccharolyticum</name>
    <dbReference type="NCBI Taxonomy" id="354351"/>
    <lineage>
        <taxon>Bacteria</taxon>
        <taxon>Pseudomonadati</taxon>
        <taxon>Pseudomonadota</taxon>
        <taxon>Alphaproteobacteria</taxon>
        <taxon>Hyphomicrobiales</taxon>
        <taxon>Brucellaceae</taxon>
        <taxon>Pseudochrobactrum</taxon>
    </lineage>
</organism>